<dbReference type="InterPro" id="IPR014027">
    <property type="entry name" value="UDP-Glc/GDP-Man_DH_C"/>
</dbReference>
<dbReference type="GO" id="GO:0051287">
    <property type="term" value="F:NAD binding"/>
    <property type="evidence" value="ECO:0007669"/>
    <property type="project" value="InterPro"/>
</dbReference>
<feature type="active site" description="Nucleophile" evidence="8">
    <location>
        <position position="279"/>
    </location>
</feature>
<comment type="catalytic activity">
    <reaction evidence="6 7">
        <text>UDP-alpha-D-glucose + 2 NAD(+) + H2O = UDP-alpha-D-glucuronate + 2 NADH + 3 H(+)</text>
        <dbReference type="Rhea" id="RHEA:23596"/>
        <dbReference type="ChEBI" id="CHEBI:15377"/>
        <dbReference type="ChEBI" id="CHEBI:15378"/>
        <dbReference type="ChEBI" id="CHEBI:57540"/>
        <dbReference type="ChEBI" id="CHEBI:57945"/>
        <dbReference type="ChEBI" id="CHEBI:58052"/>
        <dbReference type="ChEBI" id="CHEBI:58885"/>
        <dbReference type="EC" id="1.1.1.22"/>
    </reaction>
</comment>
<dbReference type="UniPathway" id="UPA00038">
    <property type="reaction ID" value="UER00491"/>
</dbReference>
<feature type="binding site" evidence="10">
    <location>
        <position position="35"/>
    </location>
    <ligand>
        <name>NAD(+)</name>
        <dbReference type="ChEBI" id="CHEBI:57540"/>
    </ligand>
</feature>
<dbReference type="PANTHER" id="PTHR43750:SF3">
    <property type="entry name" value="UDP-GLUCOSE 6-DEHYDROGENASE TUAD"/>
    <property type="match status" value="1"/>
</dbReference>
<comment type="similarity">
    <text evidence="2 7">Belongs to the UDP-glucose/GDP-mannose dehydrogenase family.</text>
</comment>
<dbReference type="PIRSF" id="PIRSF500134">
    <property type="entry name" value="UDPglc_DH_bac"/>
    <property type="match status" value="1"/>
</dbReference>
<feature type="binding site" evidence="10">
    <location>
        <position position="92"/>
    </location>
    <ligand>
        <name>NAD(+)</name>
        <dbReference type="ChEBI" id="CHEBI:57540"/>
    </ligand>
</feature>
<dbReference type="GO" id="GO:0003979">
    <property type="term" value="F:UDP-glucose 6-dehydrogenase activity"/>
    <property type="evidence" value="ECO:0007669"/>
    <property type="project" value="UniProtKB-EC"/>
</dbReference>
<dbReference type="Pfam" id="PF00984">
    <property type="entry name" value="UDPG_MGDP_dh"/>
    <property type="match status" value="1"/>
</dbReference>
<gene>
    <name evidence="12" type="ORF">A2725_00975</name>
</gene>
<dbReference type="InterPro" id="IPR008927">
    <property type="entry name" value="6-PGluconate_DH-like_C_sf"/>
</dbReference>
<evidence type="ECO:0000256" key="5">
    <source>
        <dbReference type="ARBA" id="ARBA00023027"/>
    </source>
</evidence>
<dbReference type="EC" id="1.1.1.22" evidence="3 7"/>
<dbReference type="Proteomes" id="UP000177067">
    <property type="component" value="Unassembled WGS sequence"/>
</dbReference>
<evidence type="ECO:0000256" key="8">
    <source>
        <dbReference type="PIRSR" id="PIRSR500134-1"/>
    </source>
</evidence>
<comment type="pathway">
    <text evidence="1">Nucleotide-sugar biosynthesis; UDP-alpha-D-glucuronate biosynthesis; UDP-alpha-D-glucuronate from UDP-alpha-D-glucose: step 1/1.</text>
</comment>
<accession>A0A1F6LJB4</accession>
<organism evidence="12 13">
    <name type="scientific">Candidatus Magasanikbacteria bacterium RIFCSPHIGHO2_01_FULL_33_34</name>
    <dbReference type="NCBI Taxonomy" id="1798671"/>
    <lineage>
        <taxon>Bacteria</taxon>
        <taxon>Candidatus Magasanikiibacteriota</taxon>
    </lineage>
</organism>
<dbReference type="PIRSF" id="PIRSF000124">
    <property type="entry name" value="UDPglc_GDPman_dh"/>
    <property type="match status" value="1"/>
</dbReference>
<dbReference type="GO" id="GO:0006065">
    <property type="term" value="P:UDP-glucuronate biosynthetic process"/>
    <property type="evidence" value="ECO:0007669"/>
    <property type="project" value="UniProtKB-UniPathway"/>
</dbReference>
<evidence type="ECO:0000256" key="7">
    <source>
        <dbReference type="PIRNR" id="PIRNR000124"/>
    </source>
</evidence>
<dbReference type="Pfam" id="PF03720">
    <property type="entry name" value="UDPG_MGDP_dh_C"/>
    <property type="match status" value="1"/>
</dbReference>
<dbReference type="InterPro" id="IPR001732">
    <property type="entry name" value="UDP-Glc/GDP-Man_DH_N"/>
</dbReference>
<feature type="binding site" evidence="10">
    <location>
        <position position="347"/>
    </location>
    <ligand>
        <name>NAD(+)</name>
        <dbReference type="ChEBI" id="CHEBI:57540"/>
    </ligand>
</feature>
<dbReference type="Pfam" id="PF03721">
    <property type="entry name" value="UDPG_MGDP_dh_N"/>
    <property type="match status" value="1"/>
</dbReference>
<dbReference type="InterPro" id="IPR017476">
    <property type="entry name" value="UDP-Glc/GDP-Man"/>
</dbReference>
<dbReference type="GO" id="GO:0000271">
    <property type="term" value="P:polysaccharide biosynthetic process"/>
    <property type="evidence" value="ECO:0007669"/>
    <property type="project" value="InterPro"/>
</dbReference>
<dbReference type="SMART" id="SM00984">
    <property type="entry name" value="UDPG_MGDP_dh_C"/>
    <property type="match status" value="1"/>
</dbReference>
<dbReference type="NCBIfam" id="TIGR03026">
    <property type="entry name" value="NDP-sugDHase"/>
    <property type="match status" value="1"/>
</dbReference>
<dbReference type="EMBL" id="MFPS01000007">
    <property type="protein sequence ID" value="OGH59384.1"/>
    <property type="molecule type" value="Genomic_DNA"/>
</dbReference>
<feature type="binding site" evidence="10">
    <location>
        <position position="136"/>
    </location>
    <ligand>
        <name>NAD(+)</name>
        <dbReference type="ChEBI" id="CHEBI:57540"/>
    </ligand>
</feature>
<evidence type="ECO:0000256" key="1">
    <source>
        <dbReference type="ARBA" id="ARBA00004701"/>
    </source>
</evidence>
<keyword evidence="5 7" id="KW-0520">NAD</keyword>
<feature type="domain" description="UDP-glucose/GDP-mannose dehydrogenase C-terminal" evidence="11">
    <location>
        <begin position="333"/>
        <end position="438"/>
    </location>
</feature>
<dbReference type="InterPro" id="IPR014026">
    <property type="entry name" value="UDP-Glc/GDP-Man_DH_dimer"/>
</dbReference>
<feature type="binding site" evidence="9">
    <location>
        <position position="340"/>
    </location>
    <ligand>
        <name>substrate</name>
    </ligand>
</feature>
<protein>
    <recommendedName>
        <fullName evidence="3 7">UDP-glucose 6-dehydrogenase</fullName>
        <ecNumber evidence="3 7">1.1.1.22</ecNumber>
    </recommendedName>
</protein>
<dbReference type="InterPro" id="IPR028357">
    <property type="entry name" value="UDPglc_DH_bac"/>
</dbReference>
<evidence type="ECO:0000256" key="9">
    <source>
        <dbReference type="PIRSR" id="PIRSR500134-2"/>
    </source>
</evidence>
<evidence type="ECO:0000313" key="13">
    <source>
        <dbReference type="Proteomes" id="UP000177067"/>
    </source>
</evidence>
<evidence type="ECO:0000313" key="12">
    <source>
        <dbReference type="EMBL" id="OGH59384.1"/>
    </source>
</evidence>
<dbReference type="SUPFAM" id="SSF48179">
    <property type="entry name" value="6-phosphogluconate dehydrogenase C-terminal domain-like"/>
    <property type="match status" value="1"/>
</dbReference>
<sequence>MNILYIGSGFVGACSAAVSADSGHNVLVYDIDEKKIKALGSGDRDVIEAVIFEDGLGDLLIRHKDRIEFTTDYSRVIDFLDTVDAIFMCLPTPEIGETGESNLEYYNSAAEALGENLAKRNGGKQDRYVVIVNKSTVPIAMVDKTQEIMDKYGVKNYGVVSNPEFLVEGQAIVGSIRPDRVVVGAWNEKDFEIMRKMYQRFYDSATVKYIEVNPKEAAAGKLLANFYLFNRLAVCFDVIGRTAEAFSDLQFENLRGIMTSDKRIGNWGFYDSLYAGGSCFIKDARSLSHQLQTAGQNAVLVNETYLANKRQLELFLSRAKNDANVDWSGKKVAIVGLSFKKDTNDTRNSPSINIVRHLEENGVEKMQLYDPEGADLFKYDFPESDKIKYCTSEFEAIKDSDIIIIATDWPQFRSLADAIIDGVDNKTLIMDGRRILQHRYEELQKAGFDIVAIGSPFIKGESAN</sequence>
<evidence type="ECO:0000256" key="4">
    <source>
        <dbReference type="ARBA" id="ARBA00023002"/>
    </source>
</evidence>
<evidence type="ECO:0000256" key="3">
    <source>
        <dbReference type="ARBA" id="ARBA00012954"/>
    </source>
</evidence>
<feature type="binding site" evidence="10">
    <location>
        <position position="30"/>
    </location>
    <ligand>
        <name>NAD(+)</name>
        <dbReference type="ChEBI" id="CHEBI:57540"/>
    </ligand>
</feature>
<evidence type="ECO:0000256" key="6">
    <source>
        <dbReference type="ARBA" id="ARBA00047473"/>
    </source>
</evidence>
<feature type="binding site" evidence="9">
    <location>
        <position position="276"/>
    </location>
    <ligand>
        <name>substrate</name>
    </ligand>
</feature>
<feature type="binding site" evidence="9">
    <location>
        <position position="221"/>
    </location>
    <ligand>
        <name>substrate</name>
    </ligand>
</feature>
<dbReference type="Gene3D" id="3.40.50.720">
    <property type="entry name" value="NAD(P)-binding Rossmann-like Domain"/>
    <property type="match status" value="2"/>
</dbReference>
<dbReference type="AlphaFoldDB" id="A0A1F6LJB4"/>
<dbReference type="SUPFAM" id="SSF51735">
    <property type="entry name" value="NAD(P)-binding Rossmann-fold domains"/>
    <property type="match status" value="1"/>
</dbReference>
<feature type="binding site" evidence="10">
    <location>
        <position position="282"/>
    </location>
    <ligand>
        <name>NAD(+)</name>
        <dbReference type="ChEBI" id="CHEBI:57540"/>
    </ligand>
</feature>
<proteinExistence type="inferred from homology"/>
<evidence type="ECO:0000256" key="2">
    <source>
        <dbReference type="ARBA" id="ARBA00006601"/>
    </source>
</evidence>
<evidence type="ECO:0000259" key="11">
    <source>
        <dbReference type="SMART" id="SM00984"/>
    </source>
</evidence>
<dbReference type="SUPFAM" id="SSF52413">
    <property type="entry name" value="UDP-glucose/GDP-mannose dehydrogenase C-terminal domain"/>
    <property type="match status" value="1"/>
</dbReference>
<feature type="binding site" evidence="9">
    <location>
        <begin position="165"/>
        <end position="168"/>
    </location>
    <ligand>
        <name>substrate</name>
    </ligand>
</feature>
<reference evidence="12 13" key="1">
    <citation type="journal article" date="2016" name="Nat. Commun.">
        <title>Thousands of microbial genomes shed light on interconnected biogeochemical processes in an aquifer system.</title>
        <authorList>
            <person name="Anantharaman K."/>
            <person name="Brown C.T."/>
            <person name="Hug L.A."/>
            <person name="Sharon I."/>
            <person name="Castelle C.J."/>
            <person name="Probst A.J."/>
            <person name="Thomas B.C."/>
            <person name="Singh A."/>
            <person name="Wilkins M.J."/>
            <person name="Karaoz U."/>
            <person name="Brodie E.L."/>
            <person name="Williams K.H."/>
            <person name="Hubbard S.S."/>
            <person name="Banfield J.F."/>
        </authorList>
    </citation>
    <scope>NUCLEOTIDE SEQUENCE [LARGE SCALE GENOMIC DNA]</scope>
</reference>
<dbReference type="PANTHER" id="PTHR43750">
    <property type="entry name" value="UDP-GLUCOSE 6-DEHYDROGENASE TUAD"/>
    <property type="match status" value="1"/>
</dbReference>
<dbReference type="InterPro" id="IPR036291">
    <property type="entry name" value="NAD(P)-bd_dom_sf"/>
</dbReference>
<name>A0A1F6LJB4_9BACT</name>
<feature type="binding site" evidence="10">
    <location>
        <position position="168"/>
    </location>
    <ligand>
        <name>NAD(+)</name>
        <dbReference type="ChEBI" id="CHEBI:57540"/>
    </ligand>
</feature>
<keyword evidence="4 7" id="KW-0560">Oxidoreductase</keyword>
<comment type="caution">
    <text evidence="12">The sequence shown here is derived from an EMBL/GenBank/DDBJ whole genome shotgun (WGS) entry which is preliminary data.</text>
</comment>
<dbReference type="InterPro" id="IPR036220">
    <property type="entry name" value="UDP-Glc/GDP-Man_DH_C_sf"/>
</dbReference>
<evidence type="ECO:0000256" key="10">
    <source>
        <dbReference type="PIRSR" id="PIRSR500134-3"/>
    </source>
</evidence>